<reference evidence="5 6" key="1">
    <citation type="submission" date="2024-09" db="EMBL/GenBank/DDBJ databases">
        <authorList>
            <person name="Ruan L."/>
        </authorList>
    </citation>
    <scope>NUCLEOTIDE SEQUENCE [LARGE SCALE GENOMIC DNA]</scope>
    <source>
        <strain evidence="5 6">D33</strain>
    </source>
</reference>
<proteinExistence type="predicted"/>
<name>A0ABV5BF00_9BACL</name>
<keyword evidence="3" id="KW-0804">Transcription</keyword>
<keyword evidence="6" id="KW-1185">Reference proteome</keyword>
<dbReference type="InterPro" id="IPR009057">
    <property type="entry name" value="Homeodomain-like_sf"/>
</dbReference>
<organism evidence="5 6">
    <name type="scientific">Paenibacillus terreus</name>
    <dbReference type="NCBI Taxonomy" id="1387834"/>
    <lineage>
        <taxon>Bacteria</taxon>
        <taxon>Bacillati</taxon>
        <taxon>Bacillota</taxon>
        <taxon>Bacilli</taxon>
        <taxon>Bacillales</taxon>
        <taxon>Paenibacillaceae</taxon>
        <taxon>Paenibacillus</taxon>
    </lineage>
</organism>
<dbReference type="SUPFAM" id="SSF46689">
    <property type="entry name" value="Homeodomain-like"/>
    <property type="match status" value="2"/>
</dbReference>
<keyword evidence="1" id="KW-0805">Transcription regulation</keyword>
<dbReference type="Gene3D" id="1.10.10.60">
    <property type="entry name" value="Homeodomain-like"/>
    <property type="match status" value="2"/>
</dbReference>
<sequence>MNSKIIKAPYGFPAEAVPQNILRLNGLTILETCASALGSEGRLFLQEHFLLIVLSGTYTVCYGSEQIDVKRNELVLLEKAKVVEYQKSGEYEGELLNYWMFFLGDDLLKEFALMAKLNPVRTTGAEPVHPVPVNERLLTYLESLKPYFNEHEVMNDHLIKMKLLELLYGLAAADNNLMKQLLQISHPLRIPSLAALMEEYVFAPVSLSDLAYLSGRSLSSFKRDFNAVYQMTPSRWIRQRRVSKAKELLTGSAYSVTDICFMTGYESPAHFSRVFKEVTGLSPAAYRQQSRQQTALYD</sequence>
<dbReference type="EMBL" id="JBHILM010000034">
    <property type="protein sequence ID" value="MFB5684027.1"/>
    <property type="molecule type" value="Genomic_DNA"/>
</dbReference>
<dbReference type="PROSITE" id="PS01124">
    <property type="entry name" value="HTH_ARAC_FAMILY_2"/>
    <property type="match status" value="1"/>
</dbReference>
<dbReference type="PROSITE" id="PS00041">
    <property type="entry name" value="HTH_ARAC_FAMILY_1"/>
    <property type="match status" value="1"/>
</dbReference>
<feature type="domain" description="HTH araC/xylS-type" evidence="4">
    <location>
        <begin position="191"/>
        <end position="289"/>
    </location>
</feature>
<dbReference type="PRINTS" id="PR00032">
    <property type="entry name" value="HTHARAC"/>
</dbReference>
<evidence type="ECO:0000313" key="5">
    <source>
        <dbReference type="EMBL" id="MFB5684027.1"/>
    </source>
</evidence>
<dbReference type="SMART" id="SM00342">
    <property type="entry name" value="HTH_ARAC"/>
    <property type="match status" value="1"/>
</dbReference>
<gene>
    <name evidence="5" type="ORF">ACE3NQ_24240</name>
</gene>
<dbReference type="Proteomes" id="UP001580407">
    <property type="component" value="Unassembled WGS sequence"/>
</dbReference>
<dbReference type="InterPro" id="IPR020449">
    <property type="entry name" value="Tscrpt_reg_AraC-type_HTH"/>
</dbReference>
<evidence type="ECO:0000259" key="4">
    <source>
        <dbReference type="PROSITE" id="PS01124"/>
    </source>
</evidence>
<evidence type="ECO:0000256" key="2">
    <source>
        <dbReference type="ARBA" id="ARBA00023125"/>
    </source>
</evidence>
<dbReference type="Pfam" id="PF12833">
    <property type="entry name" value="HTH_18"/>
    <property type="match status" value="1"/>
</dbReference>
<dbReference type="PANTHER" id="PTHR43280:SF2">
    <property type="entry name" value="HTH-TYPE TRANSCRIPTIONAL REGULATOR EXSA"/>
    <property type="match status" value="1"/>
</dbReference>
<evidence type="ECO:0000256" key="1">
    <source>
        <dbReference type="ARBA" id="ARBA00023015"/>
    </source>
</evidence>
<dbReference type="PANTHER" id="PTHR43280">
    <property type="entry name" value="ARAC-FAMILY TRANSCRIPTIONAL REGULATOR"/>
    <property type="match status" value="1"/>
</dbReference>
<protein>
    <submittedName>
        <fullName evidence="5">Helix-turn-helix domain-containing protein</fullName>
    </submittedName>
</protein>
<dbReference type="SUPFAM" id="SSF51215">
    <property type="entry name" value="Regulatory protein AraC"/>
    <property type="match status" value="1"/>
</dbReference>
<comment type="caution">
    <text evidence="5">The sequence shown here is derived from an EMBL/GenBank/DDBJ whole genome shotgun (WGS) entry which is preliminary data.</text>
</comment>
<keyword evidence="2" id="KW-0238">DNA-binding</keyword>
<dbReference type="InterPro" id="IPR054015">
    <property type="entry name" value="ExsA-like_N"/>
</dbReference>
<evidence type="ECO:0000313" key="6">
    <source>
        <dbReference type="Proteomes" id="UP001580407"/>
    </source>
</evidence>
<dbReference type="InterPro" id="IPR018060">
    <property type="entry name" value="HTH_AraC"/>
</dbReference>
<dbReference type="InterPro" id="IPR018062">
    <property type="entry name" value="HTH_AraC-typ_CS"/>
</dbReference>
<evidence type="ECO:0000256" key="3">
    <source>
        <dbReference type="ARBA" id="ARBA00023163"/>
    </source>
</evidence>
<accession>A0ABV5BF00</accession>
<dbReference type="RefSeq" id="WP_375527744.1">
    <property type="nucleotide sequence ID" value="NZ_JBHILM010000034.1"/>
</dbReference>
<dbReference type="InterPro" id="IPR037923">
    <property type="entry name" value="HTH-like"/>
</dbReference>
<dbReference type="Pfam" id="PF22200">
    <property type="entry name" value="ExsA_N"/>
    <property type="match status" value="1"/>
</dbReference>